<accession>A0A1W0A3X5</accession>
<dbReference type="STRING" id="74557.A0A1W0A3X5"/>
<proteinExistence type="predicted"/>
<dbReference type="OrthoDB" id="65833at2759"/>
<evidence type="ECO:0000313" key="2">
    <source>
        <dbReference type="Proteomes" id="UP000243217"/>
    </source>
</evidence>
<dbReference type="EMBL" id="JNBS01000558">
    <property type="protein sequence ID" value="OQS04750.1"/>
    <property type="molecule type" value="Genomic_DNA"/>
</dbReference>
<comment type="caution">
    <text evidence="1">The sequence shown here is derived from an EMBL/GenBank/DDBJ whole genome shotgun (WGS) entry which is preliminary data.</text>
</comment>
<dbReference type="Proteomes" id="UP000243217">
    <property type="component" value="Unassembled WGS sequence"/>
</dbReference>
<gene>
    <name evidence="1" type="ORF">THRCLA_03033</name>
</gene>
<evidence type="ECO:0000313" key="1">
    <source>
        <dbReference type="EMBL" id="OQS04750.1"/>
    </source>
</evidence>
<dbReference type="AlphaFoldDB" id="A0A1W0A3X5"/>
<dbReference type="PANTHER" id="PTHR40131">
    <property type="entry name" value="C1Q DOMAIN-CONTAINING PROTEIN"/>
    <property type="match status" value="1"/>
</dbReference>
<sequence>MSTTAAVAGLTTLLSGDVEWRNIQLIIKTTLDAVVKVLSSHAVLLETMDSRLDRLQEAYLSTNKNESMGVSRQEFGELQMEIHKYHKKSVSINDLDARIASAMEQIKRRVDHTTMPLKDALNDLQENLTKQVIDRVQEVFVTKDEFDTFRQSLKDNMTYTAKEVVAKSIAGLEKKITSSTELNTKDRIRKSQLRDLLQFKSSIEEEVHSLAKRIPEIIHAQAAWQTDVKKEMLRQKAHIDESLSKLATDCQAQLRQKAMASDVQLVLSSKADRGEWEKSHRQDIELLEARLAEQHEAMNRAVSLLKVEFGRILERKCSKSDVVKIFARKVNLEDVQAWLAEKVNHSELRDICTELLDTANRQVSEFQTEIHEELQCFEKNVDTRINEARGQLSESMHALQNQFHTISGWKVLLEEMQSQMITKMGIKDTCTLLDTKCNITDVNEALSNIQQNIATKTDEVDYKALVDDLSSLRQQMRGELCLGRWIWKHGRPTEQQTIQWNIQILNTSPDIFHWEKGSDSIALELPGLYQLQACFFTDYNPTIQVVVNGEPALTAHSGEAKRVRHSAGNVTGISICEFLALPPHATITFSYSIDERAQACFTLRKL</sequence>
<keyword evidence="2" id="KW-1185">Reference proteome</keyword>
<protein>
    <submittedName>
        <fullName evidence="1">Uncharacterized protein</fullName>
    </submittedName>
</protein>
<organism evidence="1 2">
    <name type="scientific">Thraustotheca clavata</name>
    <dbReference type="NCBI Taxonomy" id="74557"/>
    <lineage>
        <taxon>Eukaryota</taxon>
        <taxon>Sar</taxon>
        <taxon>Stramenopiles</taxon>
        <taxon>Oomycota</taxon>
        <taxon>Saprolegniomycetes</taxon>
        <taxon>Saprolegniales</taxon>
        <taxon>Achlyaceae</taxon>
        <taxon>Thraustotheca</taxon>
    </lineage>
</organism>
<reference evidence="1 2" key="1">
    <citation type="journal article" date="2014" name="Genome Biol. Evol.">
        <title>The secreted proteins of Achlya hypogyna and Thraustotheca clavata identify the ancestral oomycete secretome and reveal gene acquisitions by horizontal gene transfer.</title>
        <authorList>
            <person name="Misner I."/>
            <person name="Blouin N."/>
            <person name="Leonard G."/>
            <person name="Richards T.A."/>
            <person name="Lane C.E."/>
        </authorList>
    </citation>
    <scope>NUCLEOTIDE SEQUENCE [LARGE SCALE GENOMIC DNA]</scope>
    <source>
        <strain evidence="1 2">ATCC 34112</strain>
    </source>
</reference>
<dbReference type="PANTHER" id="PTHR40131:SF1">
    <property type="entry name" value="C1Q DOMAIN-CONTAINING PROTEIN"/>
    <property type="match status" value="1"/>
</dbReference>
<name>A0A1W0A3X5_9STRA</name>